<sequence length="588" mass="65811">MDQDNKKSNDTKQPPLSSNTNNNNDDLLASSAKGAGYLVLLQFASRMLTFGLHQIVLRYTTAETLGIASVKLELLLSTILFISREGFRCALLRGDDNNDNNNNKTHDRLGNNNNNNNNNEQKITNLAYIPTILGLITTCLACGYYLSTIDTITATKYPYYRTSVLLFGIAAFAELLVEPLFILAMNRLYFQLRVSVEGVAVLLRCFITFGLTLAGASKAGLGSNHNSYGVLAFAVAQLVFGLTMAIGYLGFFFKKVQQNEIDMHILYPRKLIDDNGRSYWFDTQMFNLASTLTKQSLLKHVLTEGDKMLISVLSTDDNQGVYAFVVNYGSLIVRILFQPLEEASRTFFSKLLTTKNTRNTQTAKDVILLVLRFHVMLGLLFICFATNYTSTLIDLLVGKEWSTERNAPAVLSAYCLYVPIMGINGITEAFVQAAASKNDLTILSYYMIVFSACFMASGYFFMSILNMGAIGLVLANMVNLSIRIAYSWNYIQRYFQHNSISGDNTVITKNSMSIKQWFPSTVTIAAFVGSWAITRWSEETIGWGTFYQKMIHITIGGLCFLVVAGTTAWKERSWFQDMRRLVKAQKTA</sequence>
<reference evidence="12 13" key="1">
    <citation type="submission" date="2020-12" db="EMBL/GenBank/DDBJ databases">
        <title>Metabolic potential, ecology and presence of endohyphal bacteria is reflected in genomic diversity of Mucoromycotina.</title>
        <authorList>
            <person name="Muszewska A."/>
            <person name="Okrasinska A."/>
            <person name="Steczkiewicz K."/>
            <person name="Drgas O."/>
            <person name="Orlowska M."/>
            <person name="Perlinska-Lenart U."/>
            <person name="Aleksandrzak-Piekarczyk T."/>
            <person name="Szatraj K."/>
            <person name="Zielenkiewicz U."/>
            <person name="Pilsyk S."/>
            <person name="Malc E."/>
            <person name="Mieczkowski P."/>
            <person name="Kruszewska J.S."/>
            <person name="Biernat P."/>
            <person name="Pawlowska J."/>
        </authorList>
    </citation>
    <scope>NUCLEOTIDE SEQUENCE [LARGE SCALE GENOMIC DNA]</scope>
    <source>
        <strain evidence="12 13">CBS 142.35</strain>
    </source>
</reference>
<feature type="compositionally biased region" description="Basic and acidic residues" evidence="11">
    <location>
        <begin position="1"/>
        <end position="10"/>
    </location>
</feature>
<evidence type="ECO:0000256" key="6">
    <source>
        <dbReference type="ARBA" id="ARBA00022989"/>
    </source>
</evidence>
<evidence type="ECO:0000256" key="1">
    <source>
        <dbReference type="ARBA" id="ARBA00004477"/>
    </source>
</evidence>
<protein>
    <recommendedName>
        <fullName evidence="8 10">Man(5)GlcNAc(2)-PP-dolichol translocation protein RFT1</fullName>
    </recommendedName>
</protein>
<evidence type="ECO:0000256" key="3">
    <source>
        <dbReference type="ARBA" id="ARBA00010288"/>
    </source>
</evidence>
<feature type="transmembrane region" description="Helical" evidence="10">
    <location>
        <begin position="366"/>
        <end position="389"/>
    </location>
</feature>
<feature type="transmembrane region" description="Helical" evidence="10">
    <location>
        <begin position="196"/>
        <end position="216"/>
    </location>
</feature>
<keyword evidence="6 10" id="KW-1133">Transmembrane helix</keyword>
<feature type="transmembrane region" description="Helical" evidence="10">
    <location>
        <begin position="228"/>
        <end position="253"/>
    </location>
</feature>
<evidence type="ECO:0000256" key="10">
    <source>
        <dbReference type="RuleBase" id="RU365067"/>
    </source>
</evidence>
<comment type="subcellular location">
    <subcellularLocation>
        <location evidence="1 10">Endoplasmic reticulum membrane</location>
        <topology evidence="1 10">Multi-pass membrane protein</topology>
    </subcellularLocation>
</comment>
<gene>
    <name evidence="12" type="ORF">INT45_004181</name>
</gene>
<dbReference type="Proteomes" id="UP000646827">
    <property type="component" value="Unassembled WGS sequence"/>
</dbReference>
<evidence type="ECO:0000313" key="12">
    <source>
        <dbReference type="EMBL" id="KAG2220439.1"/>
    </source>
</evidence>
<feature type="region of interest" description="Disordered" evidence="11">
    <location>
        <begin position="1"/>
        <end position="25"/>
    </location>
</feature>
<comment type="pathway">
    <text evidence="2">Protein modification; protein glycosylation.</text>
</comment>
<comment type="function">
    <text evidence="9 10">Intramembrane glycolipid transporter that operates in the biosynthetic pathway of dolichol-linked oligosaccharides, the glycan precursors employed in protein asparagine (N)-glycosylation. The sequential addition of sugars to dolichol pyrophosphate produces dolichol-linked oligosaccharides containing fourteen sugars, including two GlcNAcs, nine mannoses and three glucoses. Once assembled, the oligosaccharide is transferred from the lipid to nascent proteins by oligosaccharyltransferases. The assembly of dolichol-linked oligosaccharides begins on the cytosolic side of the endoplasmic reticulum membrane and finishes in its lumen. RFT1 could mediate the translocation of the cytosolically oriented intermediate DolPP-GlcNAc2Man5, produced by ALG11, into the ER lumen where dolichol-linked oligosaccharides assembly continues. However, the intramembrane lipid transporter activity could not be confirmed in vitro.</text>
</comment>
<feature type="transmembrane region" description="Helical" evidence="10">
    <location>
        <begin position="409"/>
        <end position="431"/>
    </location>
</feature>
<keyword evidence="5 10" id="KW-0256">Endoplasmic reticulum</keyword>
<keyword evidence="10" id="KW-0813">Transport</keyword>
<evidence type="ECO:0000256" key="9">
    <source>
        <dbReference type="ARBA" id="ARBA00045912"/>
    </source>
</evidence>
<feature type="transmembrane region" description="Helical" evidence="10">
    <location>
        <begin position="546"/>
        <end position="569"/>
    </location>
</feature>
<dbReference type="GO" id="GO:0005789">
    <property type="term" value="C:endoplasmic reticulum membrane"/>
    <property type="evidence" value="ECO:0007669"/>
    <property type="project" value="UniProtKB-SubCell"/>
</dbReference>
<evidence type="ECO:0000313" key="13">
    <source>
        <dbReference type="Proteomes" id="UP000646827"/>
    </source>
</evidence>
<feature type="compositionally biased region" description="Low complexity" evidence="11">
    <location>
        <begin position="16"/>
        <end position="25"/>
    </location>
</feature>
<dbReference type="AlphaFoldDB" id="A0A8H7RYY1"/>
<dbReference type="Pfam" id="PF04506">
    <property type="entry name" value="Rft-1"/>
    <property type="match status" value="1"/>
</dbReference>
<comment type="caution">
    <text evidence="12">The sequence shown here is derived from an EMBL/GenBank/DDBJ whole genome shotgun (WGS) entry which is preliminary data.</text>
</comment>
<evidence type="ECO:0000256" key="2">
    <source>
        <dbReference type="ARBA" id="ARBA00004922"/>
    </source>
</evidence>
<dbReference type="GO" id="GO:0034203">
    <property type="term" value="P:glycolipid translocation"/>
    <property type="evidence" value="ECO:0007669"/>
    <property type="project" value="TreeGrafter"/>
</dbReference>
<feature type="transmembrane region" description="Helical" evidence="10">
    <location>
        <begin position="126"/>
        <end position="147"/>
    </location>
</feature>
<feature type="transmembrane region" description="Helical" evidence="10">
    <location>
        <begin position="443"/>
        <end position="462"/>
    </location>
</feature>
<accession>A0A8H7RYY1</accession>
<feature type="transmembrane region" description="Helical" evidence="10">
    <location>
        <begin position="468"/>
        <end position="486"/>
    </location>
</feature>
<keyword evidence="4 10" id="KW-0812">Transmembrane</keyword>
<feature type="transmembrane region" description="Helical" evidence="10">
    <location>
        <begin position="159"/>
        <end position="184"/>
    </location>
</feature>
<proteinExistence type="inferred from homology"/>
<evidence type="ECO:0000256" key="4">
    <source>
        <dbReference type="ARBA" id="ARBA00022692"/>
    </source>
</evidence>
<dbReference type="PANTHER" id="PTHR13117">
    <property type="entry name" value="ENDOPLASMIC RETICULUM MULTISPAN TRANSMEMBRANE PROTEIN-RELATED"/>
    <property type="match status" value="1"/>
</dbReference>
<dbReference type="OrthoDB" id="9979195at2759"/>
<evidence type="ECO:0000256" key="8">
    <source>
        <dbReference type="ARBA" id="ARBA00044793"/>
    </source>
</evidence>
<keyword evidence="7 10" id="KW-0472">Membrane</keyword>
<feature type="transmembrane region" description="Helical" evidence="10">
    <location>
        <begin position="517"/>
        <end position="534"/>
    </location>
</feature>
<evidence type="ECO:0000256" key="11">
    <source>
        <dbReference type="SAM" id="MobiDB-lite"/>
    </source>
</evidence>
<keyword evidence="13" id="KW-1185">Reference proteome</keyword>
<organism evidence="12 13">
    <name type="scientific">Circinella minor</name>
    <dbReference type="NCBI Taxonomy" id="1195481"/>
    <lineage>
        <taxon>Eukaryota</taxon>
        <taxon>Fungi</taxon>
        <taxon>Fungi incertae sedis</taxon>
        <taxon>Mucoromycota</taxon>
        <taxon>Mucoromycotina</taxon>
        <taxon>Mucoromycetes</taxon>
        <taxon>Mucorales</taxon>
        <taxon>Lichtheimiaceae</taxon>
        <taxon>Circinella</taxon>
    </lineage>
</organism>
<name>A0A8H7RYY1_9FUNG</name>
<evidence type="ECO:0000256" key="5">
    <source>
        <dbReference type="ARBA" id="ARBA00022824"/>
    </source>
</evidence>
<dbReference type="GO" id="GO:0006488">
    <property type="term" value="P:dolichol-linked oligosaccharide biosynthetic process"/>
    <property type="evidence" value="ECO:0007669"/>
    <property type="project" value="InterPro"/>
</dbReference>
<evidence type="ECO:0000256" key="7">
    <source>
        <dbReference type="ARBA" id="ARBA00023136"/>
    </source>
</evidence>
<dbReference type="EMBL" id="JAEPRB010000140">
    <property type="protein sequence ID" value="KAG2220439.1"/>
    <property type="molecule type" value="Genomic_DNA"/>
</dbReference>
<dbReference type="PANTHER" id="PTHR13117:SF5">
    <property type="entry name" value="PROTEIN RFT1 HOMOLOG"/>
    <property type="match status" value="1"/>
</dbReference>
<comment type="similarity">
    <text evidence="3 10">Belongs to the RFT1 family.</text>
</comment>
<dbReference type="InterPro" id="IPR007594">
    <property type="entry name" value="RFT1"/>
</dbReference>